<dbReference type="GO" id="GO:0005829">
    <property type="term" value="C:cytosol"/>
    <property type="evidence" value="ECO:0007669"/>
    <property type="project" value="TreeGrafter"/>
</dbReference>
<dbReference type="AlphaFoldDB" id="A0A2T9YRA4"/>
<dbReference type="OrthoDB" id="1652964at2759"/>
<dbReference type="InterPro" id="IPR006205">
    <property type="entry name" value="Mev_gal_kin"/>
</dbReference>
<dbReference type="Proteomes" id="UP000245609">
    <property type="component" value="Unassembled WGS sequence"/>
</dbReference>
<dbReference type="SUPFAM" id="SSF55060">
    <property type="entry name" value="GHMP Kinase, C-terminal domain"/>
    <property type="match status" value="1"/>
</dbReference>
<dbReference type="PANTHER" id="PTHR43290">
    <property type="entry name" value="MEVALONATE KINASE"/>
    <property type="match status" value="1"/>
</dbReference>
<keyword evidence="11 14" id="KW-0443">Lipid metabolism</keyword>
<comment type="subcellular location">
    <subcellularLocation>
        <location evidence="1 14">Cytoplasm</location>
    </subcellularLocation>
</comment>
<reference evidence="17 18" key="1">
    <citation type="journal article" date="2018" name="MBio">
        <title>Comparative Genomics Reveals the Core Gene Toolbox for the Fungus-Insect Symbiosis.</title>
        <authorList>
            <person name="Wang Y."/>
            <person name="Stata M."/>
            <person name="Wang W."/>
            <person name="Stajich J.E."/>
            <person name="White M.M."/>
            <person name="Moncalvo J.M."/>
        </authorList>
    </citation>
    <scope>NUCLEOTIDE SEQUENCE [LARGE SCALE GENOMIC DNA]</scope>
    <source>
        <strain evidence="17 18">SC-DP-2</strain>
    </source>
</reference>
<feature type="domain" description="GHMP kinase N-terminal" evidence="15">
    <location>
        <begin position="126"/>
        <end position="199"/>
    </location>
</feature>
<organism evidence="17 18">
    <name type="scientific">Smittium megazygosporum</name>
    <dbReference type="NCBI Taxonomy" id="133381"/>
    <lineage>
        <taxon>Eukaryota</taxon>
        <taxon>Fungi</taxon>
        <taxon>Fungi incertae sedis</taxon>
        <taxon>Zoopagomycota</taxon>
        <taxon>Kickxellomycotina</taxon>
        <taxon>Harpellomycetes</taxon>
        <taxon>Harpellales</taxon>
        <taxon>Legeriomycetaceae</taxon>
        <taxon>Smittium</taxon>
    </lineage>
</organism>
<dbReference type="NCBIfam" id="TIGR00549">
    <property type="entry name" value="mevalon_kin"/>
    <property type="match status" value="1"/>
</dbReference>
<evidence type="ECO:0000256" key="1">
    <source>
        <dbReference type="ARBA" id="ARBA00004496"/>
    </source>
</evidence>
<dbReference type="InterPro" id="IPR020568">
    <property type="entry name" value="Ribosomal_Su5_D2-typ_SF"/>
</dbReference>
<dbReference type="UniPathway" id="UPA00057">
    <property type="reaction ID" value="UER00098"/>
</dbReference>
<keyword evidence="14" id="KW-0753">Steroid metabolism</keyword>
<keyword evidence="18" id="KW-1185">Reference proteome</keyword>
<evidence type="ECO:0000256" key="3">
    <source>
        <dbReference type="ARBA" id="ARBA00012103"/>
    </source>
</evidence>
<dbReference type="InterPro" id="IPR006203">
    <property type="entry name" value="GHMP_knse_ATP-bd_CS"/>
</dbReference>
<dbReference type="GO" id="GO:0019287">
    <property type="term" value="P:isopentenyl diphosphate biosynthetic process, mevalonate pathway"/>
    <property type="evidence" value="ECO:0007669"/>
    <property type="project" value="UniProtKB-UniPathway"/>
</dbReference>
<dbReference type="SUPFAM" id="SSF54211">
    <property type="entry name" value="Ribosomal protein S5 domain 2-like"/>
    <property type="match status" value="1"/>
</dbReference>
<dbReference type="Pfam" id="PF00288">
    <property type="entry name" value="GHMP_kinases_N"/>
    <property type="match status" value="1"/>
</dbReference>
<dbReference type="GO" id="GO:0005524">
    <property type="term" value="F:ATP binding"/>
    <property type="evidence" value="ECO:0007669"/>
    <property type="project" value="UniProtKB-KW"/>
</dbReference>
<evidence type="ECO:0000256" key="8">
    <source>
        <dbReference type="ARBA" id="ARBA00022777"/>
    </source>
</evidence>
<dbReference type="InterPro" id="IPR006204">
    <property type="entry name" value="GHMP_kinase_N_dom"/>
</dbReference>
<keyword evidence="9 14" id="KW-0067">ATP-binding</keyword>
<keyword evidence="4 14" id="KW-0963">Cytoplasm</keyword>
<evidence type="ECO:0000256" key="14">
    <source>
        <dbReference type="RuleBase" id="RU363087"/>
    </source>
</evidence>
<name>A0A2T9YRA4_9FUNG</name>
<dbReference type="GO" id="GO:0016126">
    <property type="term" value="P:sterol biosynthetic process"/>
    <property type="evidence" value="ECO:0007669"/>
    <property type="project" value="UniProtKB-KW"/>
</dbReference>
<keyword evidence="6 14" id="KW-0808">Transferase</keyword>
<comment type="catalytic activity">
    <reaction evidence="12">
        <text>(R)-mevalonate + ATP = (R)-5-phosphomevalonate + ADP + H(+)</text>
        <dbReference type="Rhea" id="RHEA:17065"/>
        <dbReference type="ChEBI" id="CHEBI:15378"/>
        <dbReference type="ChEBI" id="CHEBI:30616"/>
        <dbReference type="ChEBI" id="CHEBI:36464"/>
        <dbReference type="ChEBI" id="CHEBI:58146"/>
        <dbReference type="ChEBI" id="CHEBI:456216"/>
        <dbReference type="EC" id="2.7.1.36"/>
    </reaction>
    <physiologicalReaction direction="left-to-right" evidence="12">
        <dbReference type="Rhea" id="RHEA:17066"/>
    </physiologicalReaction>
</comment>
<keyword evidence="7 14" id="KW-0547">Nucleotide-binding</keyword>
<dbReference type="InterPro" id="IPR014721">
    <property type="entry name" value="Ribsml_uS5_D2-typ_fold_subgr"/>
</dbReference>
<keyword evidence="5 14" id="KW-0444">Lipid biosynthesis</keyword>
<dbReference type="PRINTS" id="PR00959">
    <property type="entry name" value="MEVGALKINASE"/>
</dbReference>
<evidence type="ECO:0000256" key="2">
    <source>
        <dbReference type="ARBA" id="ARBA00006495"/>
    </source>
</evidence>
<dbReference type="Gene3D" id="3.30.70.890">
    <property type="entry name" value="GHMP kinase, C-terminal domain"/>
    <property type="match status" value="1"/>
</dbReference>
<evidence type="ECO:0000313" key="17">
    <source>
        <dbReference type="EMBL" id="PVU94857.1"/>
    </source>
</evidence>
<evidence type="ECO:0000256" key="11">
    <source>
        <dbReference type="ARBA" id="ARBA00023098"/>
    </source>
</evidence>
<dbReference type="GO" id="GO:0004496">
    <property type="term" value="F:mevalonate kinase activity"/>
    <property type="evidence" value="ECO:0007669"/>
    <property type="project" value="UniProtKB-EC"/>
</dbReference>
<protein>
    <recommendedName>
        <fullName evidence="3 14">Mevalonate kinase</fullName>
        <shortName evidence="14">MK</shortName>
        <ecNumber evidence="3 14">2.7.1.36</ecNumber>
    </recommendedName>
</protein>
<comment type="similarity">
    <text evidence="2 14">Belongs to the GHMP kinase family. Mevalonate kinase subfamily.</text>
</comment>
<evidence type="ECO:0000256" key="10">
    <source>
        <dbReference type="ARBA" id="ARBA00022842"/>
    </source>
</evidence>
<evidence type="ECO:0000256" key="13">
    <source>
        <dbReference type="ARBA" id="ARBA00029438"/>
    </source>
</evidence>
<accession>A0A2T9YRA4</accession>
<gene>
    <name evidence="17" type="ORF">BB560_005909</name>
</gene>
<evidence type="ECO:0000256" key="7">
    <source>
        <dbReference type="ARBA" id="ARBA00022741"/>
    </source>
</evidence>
<dbReference type="Gene3D" id="3.30.230.10">
    <property type="match status" value="1"/>
</dbReference>
<comment type="function">
    <text evidence="14">Mevalonate kinase; part of the second module of ergosterol biosynthesis pathway that includes the middle steps of the pathway. The second module is carried out in the vacuole and involves the formation of farnesyl diphosphate, which is also an important intermediate in the biosynthesis of ubiquinone, dolichol, heme and prenylated proteins.</text>
</comment>
<evidence type="ECO:0000256" key="9">
    <source>
        <dbReference type="ARBA" id="ARBA00022840"/>
    </source>
</evidence>
<comment type="pathway">
    <text evidence="13 14">Isoprenoid biosynthesis; isopentenyl diphosphate biosynthesis via mevalonate pathway; isopentenyl diphosphate from (R)-mevalonate: step 1/3.</text>
</comment>
<sequence length="398" mass="43494">MTQILVRLPGKTILTGEHAAVYSKTVVAATVGLYLYTFAETTDTLLLNINFADLGHSFSFSFDELAFFYESGIESFEHPGEIENLFFKLQKEGKLSITPIENQQLHSAVMVALYLTTSIIPASFKYGITLNIKSSIPLGSGLGSSAAYSAALSSGLLYLSSKFNVNTPMSEIRKLVDHWAFKAEQVVHGTPSGVDNSTVINGGFVKYAKGNPLIQFRSNHSLQFLIVDTLIPKNTKLMVANLNKDYKSGKPGVKESIDEINQISEEFYSTLKNISDNDNLEIAEENLSNLIEENQKKLKFLGVSHESLDKIVSTAKTHGYSAKLTGGGGGGCALVFIPHHKKSNLENVINEIKGLGYIVYKADMGVDGLSMSFSLDNRHSSESFASSSFVDLDEMIKT</sequence>
<evidence type="ECO:0000313" key="18">
    <source>
        <dbReference type="Proteomes" id="UP000245609"/>
    </source>
</evidence>
<dbReference type="InterPro" id="IPR036554">
    <property type="entry name" value="GHMP_kinase_C_sf"/>
</dbReference>
<dbReference type="Pfam" id="PF08544">
    <property type="entry name" value="GHMP_kinases_C"/>
    <property type="match status" value="1"/>
</dbReference>
<proteinExistence type="inferred from homology"/>
<evidence type="ECO:0000256" key="6">
    <source>
        <dbReference type="ARBA" id="ARBA00022679"/>
    </source>
</evidence>
<dbReference type="EC" id="2.7.1.36" evidence="3 14"/>
<dbReference type="PANTHER" id="PTHR43290:SF2">
    <property type="entry name" value="MEVALONATE KINASE"/>
    <property type="match status" value="1"/>
</dbReference>
<evidence type="ECO:0000256" key="4">
    <source>
        <dbReference type="ARBA" id="ARBA00022490"/>
    </source>
</evidence>
<keyword evidence="14" id="KW-0752">Steroid biosynthesis</keyword>
<dbReference type="PROSITE" id="PS00627">
    <property type="entry name" value="GHMP_KINASES_ATP"/>
    <property type="match status" value="1"/>
</dbReference>
<keyword evidence="14" id="KW-1207">Sterol metabolism</keyword>
<keyword evidence="14" id="KW-0756">Sterol biosynthesis</keyword>
<evidence type="ECO:0000259" key="15">
    <source>
        <dbReference type="Pfam" id="PF00288"/>
    </source>
</evidence>
<comment type="caution">
    <text evidence="17">The sequence shown here is derived from an EMBL/GenBank/DDBJ whole genome shotgun (WGS) entry which is preliminary data.</text>
</comment>
<feature type="domain" description="GHMP kinase C-terminal" evidence="16">
    <location>
        <begin position="285"/>
        <end position="352"/>
    </location>
</feature>
<evidence type="ECO:0000256" key="5">
    <source>
        <dbReference type="ARBA" id="ARBA00022516"/>
    </source>
</evidence>
<evidence type="ECO:0000256" key="12">
    <source>
        <dbReference type="ARBA" id="ARBA00029310"/>
    </source>
</evidence>
<dbReference type="EMBL" id="MBFS01002600">
    <property type="protein sequence ID" value="PVU94857.1"/>
    <property type="molecule type" value="Genomic_DNA"/>
</dbReference>
<keyword evidence="8 14" id="KW-0418">Kinase</keyword>
<dbReference type="InterPro" id="IPR013750">
    <property type="entry name" value="GHMP_kinase_C_dom"/>
</dbReference>
<evidence type="ECO:0000259" key="16">
    <source>
        <dbReference type="Pfam" id="PF08544"/>
    </source>
</evidence>
<dbReference type="STRING" id="133381.A0A2T9YRA4"/>
<keyword evidence="10" id="KW-0460">Magnesium</keyword>